<dbReference type="SUPFAM" id="SSF56801">
    <property type="entry name" value="Acetyl-CoA synthetase-like"/>
    <property type="match status" value="1"/>
</dbReference>
<feature type="domain" description="AMP-binding enzyme C-terminal" evidence="4">
    <location>
        <begin position="480"/>
        <end position="552"/>
    </location>
</feature>
<dbReference type="GO" id="GO:0006631">
    <property type="term" value="P:fatty acid metabolic process"/>
    <property type="evidence" value="ECO:0007669"/>
    <property type="project" value="TreeGrafter"/>
</dbReference>
<dbReference type="GO" id="GO:0031956">
    <property type="term" value="F:medium-chain fatty acid-CoA ligase activity"/>
    <property type="evidence" value="ECO:0007669"/>
    <property type="project" value="TreeGrafter"/>
</dbReference>
<protein>
    <submittedName>
        <fullName evidence="5">AMP-binding protein</fullName>
    </submittedName>
</protein>
<dbReference type="InterPro" id="IPR000873">
    <property type="entry name" value="AMP-dep_synth/lig_dom"/>
</dbReference>
<keyword evidence="2" id="KW-0436">Ligase</keyword>
<dbReference type="Proteomes" id="UP000784435">
    <property type="component" value="Unassembled WGS sequence"/>
</dbReference>
<reference evidence="5" key="2">
    <citation type="submission" date="2021-09" db="EMBL/GenBank/DDBJ databases">
        <authorList>
            <person name="Gilroy R."/>
        </authorList>
    </citation>
    <scope>NUCLEOTIDE SEQUENCE</scope>
    <source>
        <strain evidence="5">ChiGjej5B5-7349</strain>
    </source>
</reference>
<dbReference type="Gene3D" id="3.40.50.12780">
    <property type="entry name" value="N-terminal domain of ligase-like"/>
    <property type="match status" value="1"/>
</dbReference>
<evidence type="ECO:0000259" key="3">
    <source>
        <dbReference type="Pfam" id="PF00501"/>
    </source>
</evidence>
<dbReference type="InterPro" id="IPR025110">
    <property type="entry name" value="AMP-bd_C"/>
</dbReference>
<reference evidence="5" key="1">
    <citation type="journal article" date="2021" name="PeerJ">
        <title>Extensive microbial diversity within the chicken gut microbiome revealed by metagenomics and culture.</title>
        <authorList>
            <person name="Gilroy R."/>
            <person name="Ravi A."/>
            <person name="Getino M."/>
            <person name="Pursley I."/>
            <person name="Horton D.L."/>
            <person name="Alikhan N.F."/>
            <person name="Baker D."/>
            <person name="Gharbi K."/>
            <person name="Hall N."/>
            <person name="Watson M."/>
            <person name="Adriaenssens E.M."/>
            <person name="Foster-Nyarko E."/>
            <person name="Jarju S."/>
            <person name="Secka A."/>
            <person name="Antonio M."/>
            <person name="Oren A."/>
            <person name="Chaudhuri R.R."/>
            <person name="La Ragione R."/>
            <person name="Hildebrand F."/>
            <person name="Pallen M.J."/>
        </authorList>
    </citation>
    <scope>NUCLEOTIDE SEQUENCE</scope>
    <source>
        <strain evidence="5">ChiGjej5B5-7349</strain>
    </source>
</reference>
<comment type="similarity">
    <text evidence="1">Belongs to the ATP-dependent AMP-binding enzyme family.</text>
</comment>
<dbReference type="CDD" id="cd04433">
    <property type="entry name" value="AFD_class_I"/>
    <property type="match status" value="1"/>
</dbReference>
<dbReference type="PANTHER" id="PTHR43201:SF5">
    <property type="entry name" value="MEDIUM-CHAIN ACYL-COA LIGASE ACSF2, MITOCHONDRIAL"/>
    <property type="match status" value="1"/>
</dbReference>
<evidence type="ECO:0000256" key="1">
    <source>
        <dbReference type="ARBA" id="ARBA00006432"/>
    </source>
</evidence>
<evidence type="ECO:0000313" key="5">
    <source>
        <dbReference type="EMBL" id="HJG80511.1"/>
    </source>
</evidence>
<evidence type="ECO:0000256" key="2">
    <source>
        <dbReference type="ARBA" id="ARBA00022598"/>
    </source>
</evidence>
<dbReference type="InterPro" id="IPR045851">
    <property type="entry name" value="AMP-bd_C_sf"/>
</dbReference>
<comment type="caution">
    <text evidence="5">The sequence shown here is derived from an EMBL/GenBank/DDBJ whole genome shotgun (WGS) entry which is preliminary data.</text>
</comment>
<accession>A0A921MFH8</accession>
<dbReference type="AlphaFoldDB" id="A0A921MFH8"/>
<dbReference type="PANTHER" id="PTHR43201">
    <property type="entry name" value="ACYL-COA SYNTHETASE"/>
    <property type="match status" value="1"/>
</dbReference>
<evidence type="ECO:0000259" key="4">
    <source>
        <dbReference type="Pfam" id="PF13193"/>
    </source>
</evidence>
<evidence type="ECO:0000313" key="6">
    <source>
        <dbReference type="Proteomes" id="UP000784435"/>
    </source>
</evidence>
<name>A0A921MFH8_9MICO</name>
<feature type="domain" description="AMP-dependent synthetase/ligase" evidence="3">
    <location>
        <begin position="44"/>
        <end position="429"/>
    </location>
</feature>
<gene>
    <name evidence="5" type="ORF">K8V08_08885</name>
</gene>
<sequence>MTADMATTTRHAETTRTLYGHLTDWAAQTPDRVLVTQLDPARDDAANGDGGQPDLAAQLTAATAAQLHARAGALAVWLRERGVGEGDCIAVWLPAWIDSYAWQFAASAVGAHVIGVNTRYNVAEVGHVLTKARPAVLVAAHGFQRVDFLTTLDRVAAELPADAPRPFVLVTTAPGATGDGPDLDAWDVGAGSADAATIGTPAPEAVAGLRTDGDGDLLTVAFTTSGSTGMPKLAAHAEAATIHHMQSAAAQLGIGAGDLMVEPLPFSGVFGYVAGMVALFGGAGVLIQPVFDPADLVRVWAHLGGTHYVGGDDMLARIRDAREELGTDLSTWRWTGIGDFQGMSEEIAAWAKDRFDTVTVGVYGSSEVFALTSFWTLDGGVEPRVGGGGRLVGDGYAYRIADPVTDEELEAGQRGELQLRGSNVVSQYLGDQGEGAKAFSADGWFRTGDLGEAVDERTYAYICRIGDVLRLKGFMVDPAEIEMHLAEHPEVVVAKVVGRPDSAGETEAVAFVVTTHGATVTGEDLREHVRADLARYKVPTEVRIVDDMPTTAGTNGRKIRTVTLREWATQPAG</sequence>
<dbReference type="Pfam" id="PF13193">
    <property type="entry name" value="AMP-binding_C"/>
    <property type="match status" value="1"/>
</dbReference>
<dbReference type="EMBL" id="DYUK01000190">
    <property type="protein sequence ID" value="HJG80511.1"/>
    <property type="molecule type" value="Genomic_DNA"/>
</dbReference>
<proteinExistence type="inferred from homology"/>
<dbReference type="Gene3D" id="3.30.300.30">
    <property type="match status" value="1"/>
</dbReference>
<dbReference type="InterPro" id="IPR042099">
    <property type="entry name" value="ANL_N_sf"/>
</dbReference>
<dbReference type="Pfam" id="PF00501">
    <property type="entry name" value="AMP-binding"/>
    <property type="match status" value="1"/>
</dbReference>
<organism evidence="5 6">
    <name type="scientific">Brevibacterium senegalense</name>
    <dbReference type="NCBI Taxonomy" id="1033736"/>
    <lineage>
        <taxon>Bacteria</taxon>
        <taxon>Bacillati</taxon>
        <taxon>Actinomycetota</taxon>
        <taxon>Actinomycetes</taxon>
        <taxon>Micrococcales</taxon>
        <taxon>Brevibacteriaceae</taxon>
        <taxon>Brevibacterium</taxon>
    </lineage>
</organism>